<sequence>MTKSRSSRGTPLVAGTFALLASLHGRCYNPRASAFSPLASSSARPRSLLNGSSGGRAGAMTGSFSSARTASSSPRGGAARSSSSSSSTRPFPYDYSRAVPRGGGRRGTSLSSSKGSSSSSSNQQQGGGGGGDERLSTKGAIFMALLALQFGIQPALVKAYTPRGVVKSSVVLMQELTKFVISCVLYVGGTSTEQRKVDFSGMTIWTWIAIAGIPAALYNVQNIAALLAYQNLEPLTFNVLNQTKTMSAALCCYLVMGKKQSKMQMVSLCLLLVSALVIEKVLTLGSLSNPPHLLSWLGGLGGMFGAGAAEGGAALARHVTHGVFPILLASFISGLAGAIVQKNLQGSSKSSKSGGKKKKMLPRNPYLFNMELNSASSLLLLLSMLFTDDGKRIAAEGFFAGGWTPRTFVPILTNSVGGIIVALVTKYAGSVRKGFALIFGILISGILQAEMMAVGGGGGSGGSIIEAAQVVGGLLAAASLYLHTMYPYRPKTEKKKDEEGKEKSS</sequence>
<dbReference type="Pfam" id="PF04142">
    <property type="entry name" value="Nuc_sug_transp"/>
    <property type="match status" value="1"/>
</dbReference>
<name>A0A7S4HME1_9STRA</name>
<gene>
    <name evidence="7" type="ORF">OAUR00152_LOCUS1732</name>
</gene>
<evidence type="ECO:0000256" key="5">
    <source>
        <dbReference type="SAM" id="MobiDB-lite"/>
    </source>
</evidence>
<evidence type="ECO:0000256" key="6">
    <source>
        <dbReference type="SAM" id="Phobius"/>
    </source>
</evidence>
<keyword evidence="2 6" id="KW-0812">Transmembrane</keyword>
<keyword evidence="4 6" id="KW-0472">Membrane</keyword>
<feature type="compositionally biased region" description="Low complexity" evidence="5">
    <location>
        <begin position="61"/>
        <end position="92"/>
    </location>
</feature>
<feature type="transmembrane region" description="Helical" evidence="6">
    <location>
        <begin position="435"/>
        <end position="455"/>
    </location>
</feature>
<feature type="transmembrane region" description="Helical" evidence="6">
    <location>
        <begin position="407"/>
        <end position="428"/>
    </location>
</feature>
<protein>
    <submittedName>
        <fullName evidence="7">Uncharacterized protein</fullName>
    </submittedName>
</protein>
<accession>A0A7S4HME1</accession>
<comment type="subcellular location">
    <subcellularLocation>
        <location evidence="1">Membrane</location>
        <topology evidence="1">Multi-pass membrane protein</topology>
    </subcellularLocation>
</comment>
<feature type="compositionally biased region" description="Low complexity" evidence="5">
    <location>
        <begin position="35"/>
        <end position="49"/>
    </location>
</feature>
<feature type="transmembrane region" description="Helical" evidence="6">
    <location>
        <begin position="467"/>
        <end position="486"/>
    </location>
</feature>
<dbReference type="GO" id="GO:0015165">
    <property type="term" value="F:pyrimidine nucleotide-sugar transmembrane transporter activity"/>
    <property type="evidence" value="ECO:0007669"/>
    <property type="project" value="InterPro"/>
</dbReference>
<keyword evidence="3 6" id="KW-1133">Transmembrane helix</keyword>
<evidence type="ECO:0000256" key="1">
    <source>
        <dbReference type="ARBA" id="ARBA00004141"/>
    </source>
</evidence>
<evidence type="ECO:0000256" key="3">
    <source>
        <dbReference type="ARBA" id="ARBA00022989"/>
    </source>
</evidence>
<dbReference type="GO" id="GO:0000139">
    <property type="term" value="C:Golgi membrane"/>
    <property type="evidence" value="ECO:0007669"/>
    <property type="project" value="InterPro"/>
</dbReference>
<dbReference type="AlphaFoldDB" id="A0A7S4HME1"/>
<evidence type="ECO:0000256" key="4">
    <source>
        <dbReference type="ARBA" id="ARBA00023136"/>
    </source>
</evidence>
<feature type="transmembrane region" description="Helical" evidence="6">
    <location>
        <begin position="366"/>
        <end position="387"/>
    </location>
</feature>
<dbReference type="PANTHER" id="PTHR10231">
    <property type="entry name" value="NUCLEOTIDE-SUGAR TRANSMEMBRANE TRANSPORTER"/>
    <property type="match status" value="1"/>
</dbReference>
<dbReference type="InterPro" id="IPR007271">
    <property type="entry name" value="Nuc_sug_transpt"/>
</dbReference>
<feature type="region of interest" description="Disordered" evidence="5">
    <location>
        <begin position="35"/>
        <end position="133"/>
    </location>
</feature>
<evidence type="ECO:0000256" key="2">
    <source>
        <dbReference type="ARBA" id="ARBA00022692"/>
    </source>
</evidence>
<organism evidence="7">
    <name type="scientific">Odontella aurita</name>
    <dbReference type="NCBI Taxonomy" id="265563"/>
    <lineage>
        <taxon>Eukaryota</taxon>
        <taxon>Sar</taxon>
        <taxon>Stramenopiles</taxon>
        <taxon>Ochrophyta</taxon>
        <taxon>Bacillariophyta</taxon>
        <taxon>Mediophyceae</taxon>
        <taxon>Biddulphiophycidae</taxon>
        <taxon>Eupodiscales</taxon>
        <taxon>Odontellaceae</taxon>
        <taxon>Odontella</taxon>
    </lineage>
</organism>
<dbReference type="EMBL" id="HBKQ01002574">
    <property type="protein sequence ID" value="CAE2203592.1"/>
    <property type="molecule type" value="Transcribed_RNA"/>
</dbReference>
<feature type="transmembrane region" description="Helical" evidence="6">
    <location>
        <begin position="268"/>
        <end position="287"/>
    </location>
</feature>
<proteinExistence type="predicted"/>
<reference evidence="7" key="1">
    <citation type="submission" date="2021-01" db="EMBL/GenBank/DDBJ databases">
        <authorList>
            <person name="Corre E."/>
            <person name="Pelletier E."/>
            <person name="Niang G."/>
            <person name="Scheremetjew M."/>
            <person name="Finn R."/>
            <person name="Kale V."/>
            <person name="Holt S."/>
            <person name="Cochrane G."/>
            <person name="Meng A."/>
            <person name="Brown T."/>
            <person name="Cohen L."/>
        </authorList>
    </citation>
    <scope>NUCLEOTIDE SEQUENCE</scope>
    <source>
        <strain evidence="7">Isolate 1302-5</strain>
    </source>
</reference>
<evidence type="ECO:0000313" key="7">
    <source>
        <dbReference type="EMBL" id="CAE2203592.1"/>
    </source>
</evidence>
<feature type="transmembrane region" description="Helical" evidence="6">
    <location>
        <begin position="322"/>
        <end position="340"/>
    </location>
</feature>
<feature type="transmembrane region" description="Helical" evidence="6">
    <location>
        <begin position="204"/>
        <end position="229"/>
    </location>
</feature>
<feature type="compositionally biased region" description="Low complexity" evidence="5">
    <location>
        <begin position="107"/>
        <end position="124"/>
    </location>
</feature>